<accession>A0A6N7W651</accession>
<dbReference type="GO" id="GO:0006310">
    <property type="term" value="P:DNA recombination"/>
    <property type="evidence" value="ECO:0007669"/>
    <property type="project" value="TreeGrafter"/>
</dbReference>
<keyword evidence="2" id="KW-0067">ATP-binding</keyword>
<dbReference type="Gene3D" id="3.40.50.300">
    <property type="entry name" value="P-loop containing nucleotide triphosphate hydrolases"/>
    <property type="match status" value="1"/>
</dbReference>
<dbReference type="InterPro" id="IPR041222">
    <property type="entry name" value="PriA_3primeBD"/>
</dbReference>
<dbReference type="GO" id="GO:0006302">
    <property type="term" value="P:double-strand break repair"/>
    <property type="evidence" value="ECO:0007669"/>
    <property type="project" value="TreeGrafter"/>
</dbReference>
<gene>
    <name evidence="5" type="ORF">FYJ24_03865</name>
</gene>
<name>A0A6N7W651_9ACTO</name>
<keyword evidence="1" id="KW-0547">Nucleotide-binding</keyword>
<dbReference type="GO" id="GO:0043138">
    <property type="term" value="F:3'-5' DNA helicase activity"/>
    <property type="evidence" value="ECO:0007669"/>
    <property type="project" value="TreeGrafter"/>
</dbReference>
<evidence type="ECO:0000256" key="1">
    <source>
        <dbReference type="ARBA" id="ARBA00022741"/>
    </source>
</evidence>
<evidence type="ECO:0000256" key="3">
    <source>
        <dbReference type="ARBA" id="ARBA00023125"/>
    </source>
</evidence>
<evidence type="ECO:0000256" key="2">
    <source>
        <dbReference type="ARBA" id="ARBA00022840"/>
    </source>
</evidence>
<dbReference type="PANTHER" id="PTHR30580">
    <property type="entry name" value="PRIMOSOMAL PROTEIN N"/>
    <property type="match status" value="1"/>
</dbReference>
<reference evidence="5 6" key="1">
    <citation type="submission" date="2019-08" db="EMBL/GenBank/DDBJ databases">
        <title>In-depth cultivation of the pig gut microbiome towards novel bacterial diversity and tailored functional studies.</title>
        <authorList>
            <person name="Wylensek D."/>
            <person name="Hitch T.C.A."/>
            <person name="Clavel T."/>
        </authorList>
    </citation>
    <scope>NUCLEOTIDE SEQUENCE [LARGE SCALE GENOMIC DNA]</scope>
    <source>
        <strain evidence="5 6">WB03_NA08</strain>
    </source>
</reference>
<organism evidence="5 6">
    <name type="scientific">Scrofimicrobium canadense</name>
    <dbReference type="NCBI Taxonomy" id="2652290"/>
    <lineage>
        <taxon>Bacteria</taxon>
        <taxon>Bacillati</taxon>
        <taxon>Actinomycetota</taxon>
        <taxon>Actinomycetes</taxon>
        <taxon>Actinomycetales</taxon>
        <taxon>Actinomycetaceae</taxon>
        <taxon>Scrofimicrobium</taxon>
    </lineage>
</organism>
<keyword evidence="6" id="KW-1185">Reference proteome</keyword>
<dbReference type="PANTHER" id="PTHR30580:SF0">
    <property type="entry name" value="PRIMOSOMAL PROTEIN N"/>
    <property type="match status" value="1"/>
</dbReference>
<dbReference type="Proteomes" id="UP000470875">
    <property type="component" value="Unassembled WGS sequence"/>
</dbReference>
<keyword evidence="3" id="KW-0238">DNA-binding</keyword>
<dbReference type="EMBL" id="VULO01000004">
    <property type="protein sequence ID" value="MSS83912.1"/>
    <property type="molecule type" value="Genomic_DNA"/>
</dbReference>
<sequence>MSTIAHVVVDVDVAHLDRPFDYLVPEKFTSKAHVGSLVRVMWGGRRVNGWIVSMADSSTHDPSPILAVTSTIPLFTERMLRTYRYVAQRYCATLSQVLSMAIPLRRAAVEKELSGPPQHKPMFEGKMPLDALYPGTQLAPNARIVATGIPHRIRASLAGLLQWASNQDIQVIITVPTGWQAAKLFEWLKAESGSSAIGLQVSEASPVQRFRTHVRALRGDFQVVVGTLAAVWTPVGDEAIIVTWDGDSDLSRSRRTPQADALDIAVARSVNEGLGIIAASFSRTVKTQAMVDSHWAVEPPVSHSIMRDMCPKVRVTGPESFEREGTSAFHGLPDSAFSLIRQNLDRGPVLIQVPGPGIEIDDGEVTIRLGAQRMGSDLGRAFPGTPVVVSASSTSIVRTLDRRPRIVVATPGAEPAVQHGYASVIVTEAHLLTFSERLDALDIALRRWFSTFAMAEAGAHVMLIGETDPQIVRALSLWNPVPAVRAQLAEREELGFFPARWMVALDGESHAVSEVATALEKVPLVPAVHIVGTVERESDNDDGSLFSARTIVRTIVACRPAQAMELMREIQAIRIARSLERKPTIHVTVNPPELF</sequence>
<protein>
    <recommendedName>
        <fullName evidence="4">Primosomal protein N' 3' DNA-binding domain-containing protein</fullName>
    </recommendedName>
</protein>
<dbReference type="GO" id="GO:0005524">
    <property type="term" value="F:ATP binding"/>
    <property type="evidence" value="ECO:0007669"/>
    <property type="project" value="UniProtKB-KW"/>
</dbReference>
<evidence type="ECO:0000259" key="4">
    <source>
        <dbReference type="Pfam" id="PF17764"/>
    </source>
</evidence>
<dbReference type="SUPFAM" id="SSF52540">
    <property type="entry name" value="P-loop containing nucleoside triphosphate hydrolases"/>
    <property type="match status" value="1"/>
</dbReference>
<dbReference type="Pfam" id="PF17764">
    <property type="entry name" value="PriA_3primeBD"/>
    <property type="match status" value="1"/>
</dbReference>
<dbReference type="AlphaFoldDB" id="A0A6N7W651"/>
<comment type="caution">
    <text evidence="5">The sequence shown here is derived from an EMBL/GenBank/DDBJ whole genome shotgun (WGS) entry which is preliminary data.</text>
</comment>
<evidence type="ECO:0000313" key="6">
    <source>
        <dbReference type="Proteomes" id="UP000470875"/>
    </source>
</evidence>
<dbReference type="InterPro" id="IPR042115">
    <property type="entry name" value="PriA_3primeBD_sf"/>
</dbReference>
<dbReference type="Gene3D" id="3.40.1440.60">
    <property type="entry name" value="PriA, 3(prime) DNA-binding domain"/>
    <property type="match status" value="1"/>
</dbReference>
<dbReference type="InterPro" id="IPR027417">
    <property type="entry name" value="P-loop_NTPase"/>
</dbReference>
<feature type="domain" description="Primosomal protein N' 3' DNA-binding" evidence="4">
    <location>
        <begin position="7"/>
        <end position="103"/>
    </location>
</feature>
<dbReference type="GO" id="GO:0003677">
    <property type="term" value="F:DNA binding"/>
    <property type="evidence" value="ECO:0007669"/>
    <property type="project" value="UniProtKB-KW"/>
</dbReference>
<proteinExistence type="predicted"/>
<evidence type="ECO:0000313" key="5">
    <source>
        <dbReference type="EMBL" id="MSS83912.1"/>
    </source>
</evidence>
<dbReference type="GO" id="GO:0006270">
    <property type="term" value="P:DNA replication initiation"/>
    <property type="evidence" value="ECO:0007669"/>
    <property type="project" value="TreeGrafter"/>
</dbReference>